<feature type="domain" description="RDD" evidence="6">
    <location>
        <begin position="18"/>
        <end position="134"/>
    </location>
</feature>
<dbReference type="Proteomes" id="UP000294662">
    <property type="component" value="Unassembled WGS sequence"/>
</dbReference>
<evidence type="ECO:0000256" key="4">
    <source>
        <dbReference type="ARBA" id="ARBA00023136"/>
    </source>
</evidence>
<dbReference type="InterPro" id="IPR010432">
    <property type="entry name" value="RDD"/>
</dbReference>
<gene>
    <name evidence="7" type="ORF">E1B25_00485</name>
</gene>
<name>A0A4R5F048_9RHOB</name>
<evidence type="ECO:0000313" key="8">
    <source>
        <dbReference type="Proteomes" id="UP000294662"/>
    </source>
</evidence>
<dbReference type="AlphaFoldDB" id="A0A4R5F048"/>
<evidence type="ECO:0000256" key="1">
    <source>
        <dbReference type="ARBA" id="ARBA00004141"/>
    </source>
</evidence>
<keyword evidence="8" id="KW-1185">Reference proteome</keyword>
<reference evidence="7 8" key="1">
    <citation type="submission" date="2019-03" db="EMBL/GenBank/DDBJ databases">
        <authorList>
            <person name="Zhang S."/>
        </authorList>
    </citation>
    <scope>NUCLEOTIDE SEQUENCE [LARGE SCALE GENOMIC DNA]</scope>
    <source>
        <strain evidence="7 8">S4J41</strain>
    </source>
</reference>
<feature type="transmembrane region" description="Helical" evidence="5">
    <location>
        <begin position="53"/>
        <end position="76"/>
    </location>
</feature>
<keyword evidence="3 5" id="KW-1133">Transmembrane helix</keyword>
<organism evidence="7 8">
    <name type="scientific">Antarcticimicrobium sediminis</name>
    <dbReference type="NCBI Taxonomy" id="2546227"/>
    <lineage>
        <taxon>Bacteria</taxon>
        <taxon>Pseudomonadati</taxon>
        <taxon>Pseudomonadota</taxon>
        <taxon>Alphaproteobacteria</taxon>
        <taxon>Rhodobacterales</taxon>
        <taxon>Paracoccaceae</taxon>
        <taxon>Antarcticimicrobium</taxon>
    </lineage>
</organism>
<evidence type="ECO:0000256" key="2">
    <source>
        <dbReference type="ARBA" id="ARBA00022692"/>
    </source>
</evidence>
<evidence type="ECO:0000256" key="3">
    <source>
        <dbReference type="ARBA" id="ARBA00022989"/>
    </source>
</evidence>
<proteinExistence type="predicted"/>
<keyword evidence="2 5" id="KW-0812">Transmembrane</keyword>
<dbReference type="Pfam" id="PF06271">
    <property type="entry name" value="RDD"/>
    <property type="match status" value="1"/>
</dbReference>
<evidence type="ECO:0000259" key="6">
    <source>
        <dbReference type="Pfam" id="PF06271"/>
    </source>
</evidence>
<comment type="caution">
    <text evidence="7">The sequence shown here is derived from an EMBL/GenBank/DDBJ whole genome shotgun (WGS) entry which is preliminary data.</text>
</comment>
<sequence>MSALPDPYNQPQFYDGVPTKRLIAWLFDSAVTFALCLGVVLATAFVGLLIWPLLFLALGFAYRVVTLANGSATWGMRFAGIELRDANGARLDLGGALAHTAGYTISVAVPILQVISVVMMLTGTRGQGLTDMVLGTVALNRRALF</sequence>
<evidence type="ECO:0000313" key="7">
    <source>
        <dbReference type="EMBL" id="TDE40731.1"/>
    </source>
</evidence>
<feature type="transmembrane region" description="Helical" evidence="5">
    <location>
        <begin position="96"/>
        <end position="122"/>
    </location>
</feature>
<protein>
    <submittedName>
        <fullName evidence="7">RDD family protein</fullName>
    </submittedName>
</protein>
<dbReference type="GO" id="GO:0016020">
    <property type="term" value="C:membrane"/>
    <property type="evidence" value="ECO:0007669"/>
    <property type="project" value="UniProtKB-SubCell"/>
</dbReference>
<dbReference type="EMBL" id="SMFP01000001">
    <property type="protein sequence ID" value="TDE40731.1"/>
    <property type="molecule type" value="Genomic_DNA"/>
</dbReference>
<feature type="transmembrane region" description="Helical" evidence="5">
    <location>
        <begin position="22"/>
        <end position="46"/>
    </location>
</feature>
<accession>A0A4R5F048</accession>
<comment type="subcellular location">
    <subcellularLocation>
        <location evidence="1">Membrane</location>
        <topology evidence="1">Multi-pass membrane protein</topology>
    </subcellularLocation>
</comment>
<evidence type="ECO:0000256" key="5">
    <source>
        <dbReference type="SAM" id="Phobius"/>
    </source>
</evidence>
<dbReference type="OrthoDB" id="7270324at2"/>
<dbReference type="RefSeq" id="WP_132826721.1">
    <property type="nucleotide sequence ID" value="NZ_SMFP01000001.1"/>
</dbReference>
<keyword evidence="4 5" id="KW-0472">Membrane</keyword>